<keyword evidence="1 4" id="KW-0808">Transferase</keyword>
<dbReference type="AlphaFoldDB" id="A0A516H7M6"/>
<protein>
    <submittedName>
        <fullName evidence="4">GNAT family N-acetyltransferase</fullName>
    </submittedName>
</protein>
<dbReference type="PANTHER" id="PTHR43877:SF2">
    <property type="entry name" value="AMINOALKYLPHOSPHONATE N-ACETYLTRANSFERASE-RELATED"/>
    <property type="match status" value="1"/>
</dbReference>
<dbReference type="InterPro" id="IPR050832">
    <property type="entry name" value="Bact_Acetyltransf"/>
</dbReference>
<evidence type="ECO:0000256" key="2">
    <source>
        <dbReference type="ARBA" id="ARBA00023315"/>
    </source>
</evidence>
<accession>A0A516H7M6</accession>
<dbReference type="KEGG" id="fer:FNB15_13145"/>
<dbReference type="GO" id="GO:0016747">
    <property type="term" value="F:acyltransferase activity, transferring groups other than amino-acyl groups"/>
    <property type="evidence" value="ECO:0007669"/>
    <property type="project" value="InterPro"/>
</dbReference>
<dbReference type="Proteomes" id="UP000317496">
    <property type="component" value="Chromosome"/>
</dbReference>
<evidence type="ECO:0000313" key="5">
    <source>
        <dbReference type="Proteomes" id="UP000317496"/>
    </source>
</evidence>
<dbReference type="Pfam" id="PF00583">
    <property type="entry name" value="Acetyltransf_1"/>
    <property type="match status" value="1"/>
</dbReference>
<dbReference type="Gene3D" id="3.40.630.30">
    <property type="match status" value="1"/>
</dbReference>
<feature type="domain" description="N-acetyltransferase" evidence="3">
    <location>
        <begin position="1"/>
        <end position="150"/>
    </location>
</feature>
<evidence type="ECO:0000313" key="4">
    <source>
        <dbReference type="EMBL" id="QDO99760.1"/>
    </source>
</evidence>
<proteinExistence type="predicted"/>
<evidence type="ECO:0000256" key="1">
    <source>
        <dbReference type="ARBA" id="ARBA00022679"/>
    </source>
</evidence>
<organism evidence="4 5">
    <name type="scientific">Ferrovibrio terrae</name>
    <dbReference type="NCBI Taxonomy" id="2594003"/>
    <lineage>
        <taxon>Bacteria</taxon>
        <taxon>Pseudomonadati</taxon>
        <taxon>Pseudomonadota</taxon>
        <taxon>Alphaproteobacteria</taxon>
        <taxon>Rhodospirillales</taxon>
        <taxon>Rhodospirillaceae</taxon>
        <taxon>Ferrovibrio</taxon>
    </lineage>
</organism>
<dbReference type="InterPro" id="IPR000182">
    <property type="entry name" value="GNAT_dom"/>
</dbReference>
<dbReference type="PROSITE" id="PS51186">
    <property type="entry name" value="GNAT"/>
    <property type="match status" value="1"/>
</dbReference>
<dbReference type="InterPro" id="IPR016181">
    <property type="entry name" value="Acyl_CoA_acyltransferase"/>
</dbReference>
<sequence>MSFRLATEADLPEIVRLLADDHLGGSRERYTDPLPPEYGIAFAGLQKIGAEVILAEDESAKVIGCLQLLVLPGLGSLGKQRAQIEAVRIESSLRGKGLGSDLIRHAIARAKQKGCKMVQLTSDNSRQGAHRLYERLGFKASHVGMKLYLD</sequence>
<reference evidence="4 5" key="1">
    <citation type="submission" date="2019-07" db="EMBL/GenBank/DDBJ databases">
        <title>Genome sequencing for Ferrovibrio sp. K5.</title>
        <authorList>
            <person name="Park S.-J."/>
        </authorList>
    </citation>
    <scope>NUCLEOTIDE SEQUENCE [LARGE SCALE GENOMIC DNA]</scope>
    <source>
        <strain evidence="4 5">K5</strain>
    </source>
</reference>
<keyword evidence="5" id="KW-1185">Reference proteome</keyword>
<dbReference type="CDD" id="cd04301">
    <property type="entry name" value="NAT_SF"/>
    <property type="match status" value="1"/>
</dbReference>
<keyword evidence="2" id="KW-0012">Acyltransferase</keyword>
<dbReference type="PANTHER" id="PTHR43877">
    <property type="entry name" value="AMINOALKYLPHOSPHONATE N-ACETYLTRANSFERASE-RELATED-RELATED"/>
    <property type="match status" value="1"/>
</dbReference>
<name>A0A516H7M6_9PROT</name>
<dbReference type="SUPFAM" id="SSF55729">
    <property type="entry name" value="Acyl-CoA N-acyltransferases (Nat)"/>
    <property type="match status" value="1"/>
</dbReference>
<evidence type="ECO:0000259" key="3">
    <source>
        <dbReference type="PROSITE" id="PS51186"/>
    </source>
</evidence>
<gene>
    <name evidence="4" type="ORF">FNB15_13145</name>
</gene>
<dbReference type="EMBL" id="CP041636">
    <property type="protein sequence ID" value="QDO99760.1"/>
    <property type="molecule type" value="Genomic_DNA"/>
</dbReference>
<dbReference type="OrthoDB" id="9789603at2"/>